<protein>
    <recommendedName>
        <fullName evidence="3">Mobilization protein</fullName>
    </recommendedName>
</protein>
<dbReference type="AlphaFoldDB" id="A0A444MF82"/>
<sequence length="110" mass="11963">MAARSGSTKAKTKEIKFRVELDVLKEIDERQINAGYATRAAYLMASALSGVETDLNTIARHIGGLGHLCNDLLSALGDDRNAAVEEDIRRTVDEISKACLLITSSLQERS</sequence>
<name>A0A444MF82_9RHOB</name>
<evidence type="ECO:0000313" key="2">
    <source>
        <dbReference type="Proteomes" id="UP000287168"/>
    </source>
</evidence>
<dbReference type="EMBL" id="SBLC01000004">
    <property type="protein sequence ID" value="RWY43654.1"/>
    <property type="molecule type" value="Genomic_DNA"/>
</dbReference>
<comment type="caution">
    <text evidence="1">The sequence shown here is derived from an EMBL/GenBank/DDBJ whole genome shotgun (WGS) entry which is preliminary data.</text>
</comment>
<accession>A0A444MF82</accession>
<gene>
    <name evidence="1" type="ORF">EP867_04430</name>
</gene>
<reference evidence="1 2" key="1">
    <citation type="journal article" date="2015" name="Int. J. Syst. Evol. Microbiol.">
        <title>Gemmobacter intermedius sp. nov., isolated from a white stork (Ciconia ciconia).</title>
        <authorList>
            <person name="Kampfer P."/>
            <person name="Jerzak L."/>
            <person name="Wilharm G."/>
            <person name="Golke J."/>
            <person name="Busse H.J."/>
            <person name="Glaeser S.P."/>
        </authorList>
    </citation>
    <scope>NUCLEOTIDE SEQUENCE [LARGE SCALE GENOMIC DNA]</scope>
    <source>
        <strain evidence="1 2">119/4</strain>
    </source>
</reference>
<evidence type="ECO:0000313" key="1">
    <source>
        <dbReference type="EMBL" id="RWY43654.1"/>
    </source>
</evidence>
<keyword evidence="2" id="KW-1185">Reference proteome</keyword>
<dbReference type="OrthoDB" id="9833080at2"/>
<evidence type="ECO:0008006" key="3">
    <source>
        <dbReference type="Google" id="ProtNLM"/>
    </source>
</evidence>
<organism evidence="1 2">
    <name type="scientific">Falsigemmobacter intermedius</name>
    <dbReference type="NCBI Taxonomy" id="1553448"/>
    <lineage>
        <taxon>Bacteria</taxon>
        <taxon>Pseudomonadati</taxon>
        <taxon>Pseudomonadota</taxon>
        <taxon>Alphaproteobacteria</taxon>
        <taxon>Rhodobacterales</taxon>
        <taxon>Paracoccaceae</taxon>
        <taxon>Falsigemmobacter</taxon>
    </lineage>
</organism>
<dbReference type="Proteomes" id="UP000287168">
    <property type="component" value="Unassembled WGS sequence"/>
</dbReference>
<dbReference type="RefSeq" id="WP_128486989.1">
    <property type="nucleotide sequence ID" value="NZ_JBHLXB010000008.1"/>
</dbReference>
<proteinExistence type="predicted"/>